<gene>
    <name evidence="3" type="ORF">JO391_13300</name>
</gene>
<dbReference type="PANTHER" id="PTHR35174">
    <property type="entry name" value="BLL7171 PROTEIN-RELATED"/>
    <property type="match status" value="1"/>
</dbReference>
<feature type="domain" description="YCII-related" evidence="2">
    <location>
        <begin position="1"/>
        <end position="115"/>
    </location>
</feature>
<protein>
    <submittedName>
        <fullName evidence="3">YciI family protein</fullName>
    </submittedName>
</protein>
<dbReference type="Proteomes" id="UP000826300">
    <property type="component" value="Chromosome"/>
</dbReference>
<evidence type="ECO:0000259" key="2">
    <source>
        <dbReference type="Pfam" id="PF03795"/>
    </source>
</evidence>
<comment type="similarity">
    <text evidence="1">Belongs to the YciI family.</text>
</comment>
<dbReference type="RefSeq" id="WP_220660963.1">
    <property type="nucleotide sequence ID" value="NZ_CP069370.1"/>
</dbReference>
<dbReference type="PANTHER" id="PTHR35174:SF3">
    <property type="entry name" value="BLL7171 PROTEIN"/>
    <property type="match status" value="1"/>
</dbReference>
<proteinExistence type="inferred from homology"/>
<name>A0A8G1EAM1_9RHOB</name>
<reference evidence="3" key="1">
    <citation type="submission" date="2021-02" db="EMBL/GenBank/DDBJ databases">
        <title>Rhodobacter shimadae sp. nov., an aerobic anoxygenic phototrophic bacterium isolated from a hot spring.</title>
        <authorList>
            <person name="Muramatsu S."/>
            <person name="Haruta S."/>
            <person name="Hirose S."/>
            <person name="Hanada S."/>
        </authorList>
    </citation>
    <scope>NUCLEOTIDE SEQUENCE</scope>
    <source>
        <strain evidence="3">N10</strain>
    </source>
</reference>
<dbReference type="Gene3D" id="3.30.70.1060">
    <property type="entry name" value="Dimeric alpha+beta barrel"/>
    <property type="match status" value="1"/>
</dbReference>
<dbReference type="InterPro" id="IPR005545">
    <property type="entry name" value="YCII"/>
</dbReference>
<keyword evidence="4" id="KW-1185">Reference proteome</keyword>
<dbReference type="EMBL" id="CP069370">
    <property type="protein sequence ID" value="QYZ68740.1"/>
    <property type="molecule type" value="Genomic_DNA"/>
</dbReference>
<dbReference type="Pfam" id="PF03795">
    <property type="entry name" value="YCII"/>
    <property type="match status" value="1"/>
</dbReference>
<accession>A0A8G1EAM1</accession>
<organism evidence="3 4">
    <name type="scientific">Neotabrizicola shimadae</name>
    <dbReference type="NCBI Taxonomy" id="2807096"/>
    <lineage>
        <taxon>Bacteria</taxon>
        <taxon>Pseudomonadati</taxon>
        <taxon>Pseudomonadota</taxon>
        <taxon>Alphaproteobacteria</taxon>
        <taxon>Rhodobacterales</taxon>
        <taxon>Paracoccaceae</taxon>
        <taxon>Neotabrizicola</taxon>
    </lineage>
</organism>
<sequence>MKYLCTVIVDNDIAAAVTPEGWAKIGEESQAYDRALMARGVFLAAEALHGRETARTVRVRGGDALVTDGPYAESKEVLAGFILIDVADAEAAMEVARNIPMARLGAVEVRPVMDFE</sequence>
<dbReference type="SUPFAM" id="SSF54909">
    <property type="entry name" value="Dimeric alpha+beta barrel"/>
    <property type="match status" value="1"/>
</dbReference>
<dbReference type="AlphaFoldDB" id="A0A8G1EAM1"/>
<evidence type="ECO:0000256" key="1">
    <source>
        <dbReference type="ARBA" id="ARBA00007689"/>
    </source>
</evidence>
<dbReference type="InterPro" id="IPR011008">
    <property type="entry name" value="Dimeric_a/b-barrel"/>
</dbReference>
<dbReference type="KEGG" id="nsm:JO391_13300"/>
<evidence type="ECO:0000313" key="4">
    <source>
        <dbReference type="Proteomes" id="UP000826300"/>
    </source>
</evidence>
<evidence type="ECO:0000313" key="3">
    <source>
        <dbReference type="EMBL" id="QYZ68740.1"/>
    </source>
</evidence>